<sequence>MEPKQECNILIKSKTPVKMALKRMRNAPRKSQRVSCPSTLGAREMFALEICSPYLRNAVDAYNLAAVCGSGLPGVDSQPPIMERIPDDSVLDRLHELDGAWWCDEVAYNFEHVFKKKYELQTSALNYFSSRLYCAGMMKRCAEIVMLLRFMLSSEMRYFDRYCKIYPNAKLCDDEGSIVRVDVYRHHHDAFAVRYQTRVKISDPTEESDYPGPGSELYINDYEDVKTFFGNKSTEKHFDAIVVSVYPDELFVFCESATFHREYKQLWHEHGLTKRRRYGEYVVYHNRLGYHFDFNRYFEEIVCRYAMLDVVPDETLRLPVRPLSYDSCKCKKVLGSCKCKKVAGEQLWQEYYVN</sequence>
<dbReference type="EMBL" id="EU839994">
    <property type="protein sequence ID" value="ACI28741.1"/>
    <property type="molecule type" value="Genomic_DNA"/>
</dbReference>
<evidence type="ECO:0000313" key="1">
    <source>
        <dbReference type="EMBL" id="ACI28741.1"/>
    </source>
</evidence>
<name>B6D5V3_9ABAC</name>
<proteinExistence type="predicted"/>
<dbReference type="Proteomes" id="UP000204251">
    <property type="component" value="Segment"/>
</dbReference>
<dbReference type="GeneID" id="6965808"/>
<evidence type="ECO:0000313" key="2">
    <source>
        <dbReference type="Proteomes" id="UP000204251"/>
    </source>
</evidence>
<organism evidence="1 2">
    <name type="scientific">Agrotis ipsilon multiple nucleopolyhedrovirus</name>
    <dbReference type="NCBI Taxonomy" id="208013"/>
    <lineage>
        <taxon>Viruses</taxon>
        <taxon>Viruses incertae sedis</taxon>
        <taxon>Naldaviricetes</taxon>
        <taxon>Lefavirales</taxon>
        <taxon>Baculoviridae</taxon>
        <taxon>Alphabaculovirus</taxon>
        <taxon>Alphabaculovirus agipsilonis</taxon>
    </lineage>
</organism>
<keyword evidence="2" id="KW-1185">Reference proteome</keyword>
<reference evidence="1 2" key="1">
    <citation type="submission" date="2008-06" db="EMBL/GenBank/DDBJ databases">
        <title>Complete nucleotide sequence analysis of the Agrotis ipsilon multiple nucleopolyhedrovirus.</title>
        <authorList>
            <person name="Harrison R.L."/>
        </authorList>
    </citation>
    <scope>NUCLEOTIDE SEQUENCE [LARGE SCALE GENOMIC DNA]</scope>
    <source>
        <strain evidence="1 2">Illinois</strain>
    </source>
</reference>
<accession>B6D5V3</accession>
<protein>
    <submittedName>
        <fullName evidence="1">Uncharacterized protein</fullName>
    </submittedName>
</protein>
<dbReference type="RefSeq" id="YP_002268069.1">
    <property type="nucleotide sequence ID" value="NC_011345.1"/>
</dbReference>
<dbReference type="KEGG" id="vg:6965808"/>